<dbReference type="EMBL" id="AZIT01000001">
    <property type="protein sequence ID" value="ETZ18816.1"/>
    <property type="molecule type" value="Genomic_DNA"/>
</dbReference>
<dbReference type="Proteomes" id="UP000019148">
    <property type="component" value="Unassembled WGS sequence"/>
</dbReference>
<sequence length="40" mass="4829">MIGKYNIISTDTLKILEEFATIRGFINKNMEWILRVHQKY</sequence>
<gene>
    <name evidence="1" type="ORF">BDCR2A_00789</name>
</gene>
<dbReference type="AlphaFoldDB" id="W6U0F1"/>
<evidence type="ECO:0000313" key="1">
    <source>
        <dbReference type="EMBL" id="ETZ18816.1"/>
    </source>
</evidence>
<evidence type="ECO:0000313" key="2">
    <source>
        <dbReference type="Proteomes" id="UP000019148"/>
    </source>
</evidence>
<comment type="caution">
    <text evidence="1">The sequence shown here is derived from an EMBL/GenBank/DDBJ whole genome shotgun (WGS) entry which is preliminary data.</text>
</comment>
<proteinExistence type="predicted"/>
<organism evidence="1 2">
    <name type="scientific">Borrelia duttonii CR2A</name>
    <dbReference type="NCBI Taxonomy" id="1432657"/>
    <lineage>
        <taxon>Bacteria</taxon>
        <taxon>Pseudomonadati</taxon>
        <taxon>Spirochaetota</taxon>
        <taxon>Spirochaetia</taxon>
        <taxon>Spirochaetales</taxon>
        <taxon>Borreliaceae</taxon>
        <taxon>Borrelia</taxon>
    </lineage>
</organism>
<name>W6U0F1_9SPIR</name>
<protein>
    <submittedName>
        <fullName evidence="1">GTP-binding protein</fullName>
    </submittedName>
</protein>
<dbReference type="PATRIC" id="fig|1432657.3.peg.777"/>
<reference evidence="1 2" key="1">
    <citation type="submission" date="2013-12" db="EMBL/GenBank/DDBJ databases">
        <title>Comparative genomics of relapsing fever spirochetes.</title>
        <authorList>
            <person name="Schwan T.G."/>
            <person name="Raffel S.J."/>
            <person name="Porcella S.F."/>
        </authorList>
    </citation>
    <scope>NUCLEOTIDE SEQUENCE [LARGE SCALE GENOMIC DNA]</scope>
    <source>
        <strain evidence="1 2">CR2A</strain>
    </source>
</reference>
<accession>W6U0F1</accession>